<dbReference type="NCBIfam" id="NF008681">
    <property type="entry name" value="PRK11700.1-4"/>
    <property type="match status" value="1"/>
</dbReference>
<dbReference type="Pfam" id="PF06185">
    <property type="entry name" value="YecM"/>
    <property type="match status" value="1"/>
</dbReference>
<proteinExistence type="predicted"/>
<dbReference type="InterPro" id="IPR010393">
    <property type="entry name" value="DUF991_YecM-like"/>
</dbReference>
<dbReference type="Proteomes" id="UP000001726">
    <property type="component" value="Chromosome"/>
</dbReference>
<name>B2VJB7_ERWT9</name>
<dbReference type="InterPro" id="IPR029068">
    <property type="entry name" value="Glyas_Bleomycin-R_OHBP_Dase"/>
</dbReference>
<dbReference type="PANTHER" id="PTHR37519">
    <property type="match status" value="1"/>
</dbReference>
<dbReference type="Gene3D" id="3.10.180.10">
    <property type="entry name" value="2,3-Dihydroxybiphenyl 1,2-Dioxygenase, domain 1"/>
    <property type="match status" value="1"/>
</dbReference>
<reference evidence="1 2" key="1">
    <citation type="journal article" date="2008" name="Environ. Microbiol.">
        <title>The genome of Erwinia tasmaniensis strain Et1/99, a non-pathogenic bacterium in the genus Erwinia.</title>
        <authorList>
            <person name="Kube M."/>
            <person name="Migdoll A.M."/>
            <person name="Mueller I."/>
            <person name="Kuhl H."/>
            <person name="Beck A."/>
            <person name="Reinhardt R."/>
            <person name="Geider K."/>
        </authorList>
    </citation>
    <scope>NUCLEOTIDE SEQUENCE [LARGE SCALE GENOMIC DNA]</scope>
    <source>
        <strain evidence="2">DSM 17950 / CFBP 7177 / CIP 109463 / NCPPB 4357 / Et1/99</strain>
    </source>
</reference>
<evidence type="ECO:0000313" key="2">
    <source>
        <dbReference type="Proteomes" id="UP000001726"/>
    </source>
</evidence>
<dbReference type="eggNOG" id="COG3102">
    <property type="taxonomic scope" value="Bacteria"/>
</dbReference>
<dbReference type="GO" id="GO:0005829">
    <property type="term" value="C:cytosol"/>
    <property type="evidence" value="ECO:0007669"/>
    <property type="project" value="TreeGrafter"/>
</dbReference>
<sequence length="191" mass="21148">MCMSEMKNVEELADLAADLPRFTQLLTHLAQRLALDLLPLEVDHIALRCHQNATAERWKQGLLRCATLFSQKEIAGRPIALFELATPLDVGPWKISVVELPWPGQRLYRHEGWEHVEVVLRGDASTLGTRALALMADEGLMQQGIAIKTSAPQGAGEKLPNPTLSVTDGQVTIKFHPWSLKEIVASESEVQ</sequence>
<dbReference type="STRING" id="465817.ETA_14760"/>
<dbReference type="AlphaFoldDB" id="B2VJB7"/>
<dbReference type="EMBL" id="CU468135">
    <property type="protein sequence ID" value="CAO96522.1"/>
    <property type="molecule type" value="Genomic_DNA"/>
</dbReference>
<organism evidence="1 2">
    <name type="scientific">Erwinia tasmaniensis (strain DSM 17950 / CFBP 7177 / CIP 109463 / NCPPB 4357 / Et1/99)</name>
    <dbReference type="NCBI Taxonomy" id="465817"/>
    <lineage>
        <taxon>Bacteria</taxon>
        <taxon>Pseudomonadati</taxon>
        <taxon>Pseudomonadota</taxon>
        <taxon>Gammaproteobacteria</taxon>
        <taxon>Enterobacterales</taxon>
        <taxon>Erwiniaceae</taxon>
        <taxon>Erwinia</taxon>
    </lineage>
</organism>
<dbReference type="KEGG" id="eta:ETA_14760"/>
<dbReference type="SUPFAM" id="SSF54593">
    <property type="entry name" value="Glyoxalase/Bleomycin resistance protein/Dihydroxybiphenyl dioxygenase"/>
    <property type="match status" value="1"/>
</dbReference>
<gene>
    <name evidence="1" type="primary">yecM</name>
    <name evidence="1" type="ordered locus">ETA_14760</name>
</gene>
<accession>B2VJB7</accession>
<evidence type="ECO:0000313" key="1">
    <source>
        <dbReference type="EMBL" id="CAO96522.1"/>
    </source>
</evidence>
<keyword evidence="2" id="KW-1185">Reference proteome</keyword>
<protein>
    <recommendedName>
        <fullName evidence="3">Protein YecM</fullName>
    </recommendedName>
</protein>
<dbReference type="PANTHER" id="PTHR37519:SF1">
    <property type="entry name" value="DIHYDROXYBIPHENYL DIOXYGENASE DOMAIN-CONTAINING PROTEIN"/>
    <property type="match status" value="1"/>
</dbReference>
<dbReference type="HOGENOM" id="CLU_122770_0_0_6"/>
<evidence type="ECO:0008006" key="3">
    <source>
        <dbReference type="Google" id="ProtNLM"/>
    </source>
</evidence>